<evidence type="ECO:0000256" key="10">
    <source>
        <dbReference type="PIRSR" id="PIRSR038189-2"/>
    </source>
</evidence>
<feature type="active site" description="Proton acceptor" evidence="9">
    <location>
        <position position="305"/>
    </location>
</feature>
<evidence type="ECO:0000313" key="13">
    <source>
        <dbReference type="Ensembl" id="ENSLOCP00000001866.1"/>
    </source>
</evidence>
<dbReference type="GO" id="GO:0007165">
    <property type="term" value="P:signal transduction"/>
    <property type="evidence" value="ECO:0000318"/>
    <property type="project" value="GO_Central"/>
</dbReference>
<dbReference type="SMART" id="SM00220">
    <property type="entry name" value="S_TKc"/>
    <property type="match status" value="1"/>
</dbReference>
<dbReference type="FunFam" id="1.10.510.10:FF:000414">
    <property type="entry name" value="Interleukin-1 receptor-associated kinase 4"/>
    <property type="match status" value="1"/>
</dbReference>
<evidence type="ECO:0000256" key="1">
    <source>
        <dbReference type="ARBA" id="ARBA00022527"/>
    </source>
</evidence>
<evidence type="ECO:0000256" key="5">
    <source>
        <dbReference type="ARBA" id="ARBA00022840"/>
    </source>
</evidence>
<reference evidence="14" key="1">
    <citation type="submission" date="2011-12" db="EMBL/GenBank/DDBJ databases">
        <title>The Draft Genome of Lepisosteus oculatus.</title>
        <authorList>
            <consortium name="The Broad Institute Genome Assembly &amp; Analysis Group"/>
            <consortium name="Computational R&amp;D Group"/>
            <consortium name="and Sequencing Platform"/>
            <person name="Di Palma F."/>
            <person name="Alfoldi J."/>
            <person name="Johnson J."/>
            <person name="Berlin A."/>
            <person name="Gnerre S."/>
            <person name="Jaffe D."/>
            <person name="MacCallum I."/>
            <person name="Young S."/>
            <person name="Walker B.J."/>
            <person name="Lander E.S."/>
            <person name="Lindblad-Toh K."/>
        </authorList>
    </citation>
    <scope>NUCLEOTIDE SEQUENCE [LARGE SCALE GENOMIC DNA]</scope>
</reference>
<comment type="catalytic activity">
    <reaction evidence="6 8">
        <text>L-threonyl-[protein] + ATP = O-phospho-L-threonyl-[protein] + ADP + H(+)</text>
        <dbReference type="Rhea" id="RHEA:46608"/>
        <dbReference type="Rhea" id="RHEA-COMP:11060"/>
        <dbReference type="Rhea" id="RHEA-COMP:11605"/>
        <dbReference type="ChEBI" id="CHEBI:15378"/>
        <dbReference type="ChEBI" id="CHEBI:30013"/>
        <dbReference type="ChEBI" id="CHEBI:30616"/>
        <dbReference type="ChEBI" id="CHEBI:61977"/>
        <dbReference type="ChEBI" id="CHEBI:456216"/>
        <dbReference type="EC" id="2.7.11.1"/>
    </reaction>
</comment>
<comment type="cofactor">
    <cofactor evidence="8">
        <name>Mg(2+)</name>
        <dbReference type="ChEBI" id="CHEBI:18420"/>
    </cofactor>
</comment>
<dbReference type="PANTHER" id="PTHR48006:SF102">
    <property type="entry name" value="LEUCINE-RICH REPEAT-CONTAINING PROTEIN DDB_G0281931-RELATED"/>
    <property type="match status" value="1"/>
</dbReference>
<keyword evidence="8" id="KW-0399">Innate immunity</keyword>
<dbReference type="Gene3D" id="1.10.510.10">
    <property type="entry name" value="Transferase(Phosphotransferase) domain 1"/>
    <property type="match status" value="1"/>
</dbReference>
<dbReference type="Pfam" id="PF00069">
    <property type="entry name" value="Pkinase"/>
    <property type="match status" value="1"/>
</dbReference>
<comment type="similarity">
    <text evidence="8">Belongs to the protein kinase superfamily. TKL Ser/Thr protein kinase family. Pelle subfamily.</text>
</comment>
<dbReference type="GO" id="GO:0004674">
    <property type="term" value="F:protein serine/threonine kinase activity"/>
    <property type="evidence" value="ECO:0007669"/>
    <property type="project" value="UniProtKB-UniRule"/>
</dbReference>
<dbReference type="GO" id="GO:0000287">
    <property type="term" value="F:magnesium ion binding"/>
    <property type="evidence" value="ECO:0007669"/>
    <property type="project" value="InterPro"/>
</dbReference>
<dbReference type="InterPro" id="IPR017428">
    <property type="entry name" value="IRAK4"/>
</dbReference>
<dbReference type="InterPro" id="IPR000719">
    <property type="entry name" value="Prot_kinase_dom"/>
</dbReference>
<evidence type="ECO:0000256" key="11">
    <source>
        <dbReference type="PROSITE-ProRule" id="PRU10141"/>
    </source>
</evidence>
<evidence type="ECO:0000256" key="6">
    <source>
        <dbReference type="ARBA" id="ARBA00047899"/>
    </source>
</evidence>
<comment type="catalytic activity">
    <reaction evidence="7 8">
        <text>L-seryl-[protein] + ATP = O-phospho-L-seryl-[protein] + ADP + H(+)</text>
        <dbReference type="Rhea" id="RHEA:17989"/>
        <dbReference type="Rhea" id="RHEA-COMP:9863"/>
        <dbReference type="Rhea" id="RHEA-COMP:11604"/>
        <dbReference type="ChEBI" id="CHEBI:15378"/>
        <dbReference type="ChEBI" id="CHEBI:29999"/>
        <dbReference type="ChEBI" id="CHEBI:30616"/>
        <dbReference type="ChEBI" id="CHEBI:83421"/>
        <dbReference type="ChEBI" id="CHEBI:456216"/>
        <dbReference type="EC" id="2.7.11.1"/>
    </reaction>
</comment>
<dbReference type="eggNOG" id="KOG1187">
    <property type="taxonomic scope" value="Eukaryota"/>
</dbReference>
<dbReference type="InterPro" id="IPR037970">
    <property type="entry name" value="IRAK4_Death"/>
</dbReference>
<evidence type="ECO:0000256" key="2">
    <source>
        <dbReference type="ARBA" id="ARBA00022679"/>
    </source>
</evidence>
<dbReference type="PROSITE" id="PS50011">
    <property type="entry name" value="PROTEIN_KINASE_DOM"/>
    <property type="match status" value="1"/>
</dbReference>
<dbReference type="InterPro" id="IPR011029">
    <property type="entry name" value="DEATH-like_dom_sf"/>
</dbReference>
<evidence type="ECO:0000256" key="8">
    <source>
        <dbReference type="PIRNR" id="PIRNR038189"/>
    </source>
</evidence>
<dbReference type="Ensembl" id="ENSLOCT00000001871.1">
    <property type="protein sequence ID" value="ENSLOCP00000001866.1"/>
    <property type="gene ID" value="ENSLOCG00000001620.1"/>
</dbReference>
<dbReference type="SUPFAM" id="SSF56112">
    <property type="entry name" value="Protein kinase-like (PK-like)"/>
    <property type="match status" value="1"/>
</dbReference>
<sequence>MSKTITPSTYVRNLNHGMFRKLADFLDPQEDWKKIAVNIQKPSGEPRYNQFHLRRFEQQAAIGKSPTSELLYDWGTTNCTVGDLVDILVQNQLLSSASLLLPGKWNLVIAVLQYAVKEAPVAIRDSQEAQTIPVGRTVESYAPDSTTQPEEEDFDGQGFSRFSFQELRKLTCNFDERPVSEGGNKLGEGGFGVVYRACIDKKVVAVKKLTMISDLSLEELKLQFKQEIQAMKMLKHENLVEMIGFSYDGDHPCLVFDYMSNGSLLDRLACLDGTPPLPWSKRCSIAVGTARGIEYLHTNHHIHRDIKSGNILLDKMFVAKISDFGLSRASAKLTSTVMTETIVGTTAYMSPEALRGEITPKSDIFSFGVVLLEIISGHPPVDENRDPKFLVSWKDEIEDEEISLEEFVDKKIKDWDFSSVENMYFLASQCLNERKNKRPEMKEVHEQLEDIQNCTSAL</sequence>
<dbReference type="InterPro" id="IPR051824">
    <property type="entry name" value="LRR_Rcpt-Like_S/T_Kinase"/>
</dbReference>
<keyword evidence="1 8" id="KW-0723">Serine/threonine-protein kinase</keyword>
<feature type="domain" description="Protein kinase" evidence="12">
    <location>
        <begin position="180"/>
        <end position="448"/>
    </location>
</feature>
<keyword evidence="8" id="KW-0460">Magnesium</keyword>
<keyword evidence="4 8" id="KW-0418">Kinase</keyword>
<comment type="subcellular location">
    <subcellularLocation>
        <location evidence="8">Cytoplasm</location>
    </subcellularLocation>
</comment>
<dbReference type="PANTHER" id="PTHR48006">
    <property type="entry name" value="LEUCINE-RICH REPEAT-CONTAINING PROTEIN DDB_G0281931-RELATED"/>
    <property type="match status" value="1"/>
</dbReference>
<dbReference type="GO" id="GO:0005886">
    <property type="term" value="C:plasma membrane"/>
    <property type="evidence" value="ECO:0000318"/>
    <property type="project" value="GO_Central"/>
</dbReference>
<evidence type="ECO:0000313" key="14">
    <source>
        <dbReference type="Proteomes" id="UP000018468"/>
    </source>
</evidence>
<dbReference type="InterPro" id="IPR017441">
    <property type="entry name" value="Protein_kinase_ATP_BS"/>
</dbReference>
<evidence type="ECO:0000259" key="12">
    <source>
        <dbReference type="PROSITE" id="PS50011"/>
    </source>
</evidence>
<accession>W5M0F9</accession>
<evidence type="ECO:0000256" key="9">
    <source>
        <dbReference type="PIRSR" id="PIRSR038189-1"/>
    </source>
</evidence>
<dbReference type="InterPro" id="IPR011009">
    <property type="entry name" value="Kinase-like_dom_sf"/>
</dbReference>
<keyword evidence="5 8" id="KW-0067">ATP-binding</keyword>
<dbReference type="CDD" id="cd08793">
    <property type="entry name" value="Death_IRAK4"/>
    <property type="match status" value="1"/>
</dbReference>
<protein>
    <recommendedName>
        <fullName evidence="8">Interleukin-1 receptor-associated kinase 4</fullName>
        <ecNumber evidence="8">2.7.11.1</ecNumber>
    </recommendedName>
</protein>
<dbReference type="PIRSF" id="PIRSF038189">
    <property type="entry name" value="IRAK4"/>
    <property type="match status" value="1"/>
</dbReference>
<feature type="binding site" evidence="10">
    <location>
        <position position="207"/>
    </location>
    <ligand>
        <name>ATP</name>
        <dbReference type="ChEBI" id="CHEBI:30616"/>
    </ligand>
</feature>
<dbReference type="GeneTree" id="ENSGT00940000158792"/>
<keyword evidence="3 8" id="KW-0547">Nucleotide-binding</keyword>
<keyword evidence="8" id="KW-0963">Cytoplasm</keyword>
<reference evidence="13" key="2">
    <citation type="submission" date="2025-08" db="UniProtKB">
        <authorList>
            <consortium name="Ensembl"/>
        </authorList>
    </citation>
    <scope>IDENTIFICATION</scope>
</reference>
<dbReference type="OMA" id="PSVHKMY"/>
<comment type="function">
    <text evidence="8">Serine/threonine-protein kinase that plays a critical role in initiating innate immune response against foreign pathogens.</text>
</comment>
<dbReference type="SUPFAM" id="SSF47986">
    <property type="entry name" value="DEATH domain"/>
    <property type="match status" value="1"/>
</dbReference>
<feature type="binding site" evidence="11">
    <location>
        <position position="208"/>
    </location>
    <ligand>
        <name>ATP</name>
        <dbReference type="ChEBI" id="CHEBI:30616"/>
    </ligand>
</feature>
<dbReference type="Gene3D" id="3.30.200.20">
    <property type="entry name" value="Phosphorylase Kinase, domain 1"/>
    <property type="match status" value="1"/>
</dbReference>
<proteinExistence type="inferred from homology"/>
<dbReference type="FunFam" id="1.10.533.10:FF:000028">
    <property type="entry name" value="Interleukin 1 receptor-associated kinase 4"/>
    <property type="match status" value="1"/>
</dbReference>
<keyword evidence="8" id="KW-0391">Immunity</keyword>
<comment type="subunit">
    <text evidence="8">Associates with MYD88 and IRAK2 to form a ternary complex called the Myddosome.</text>
</comment>
<evidence type="ECO:0000256" key="3">
    <source>
        <dbReference type="ARBA" id="ARBA00022741"/>
    </source>
</evidence>
<dbReference type="Proteomes" id="UP000018468">
    <property type="component" value="Unassembled WGS sequence"/>
</dbReference>
<dbReference type="AlphaFoldDB" id="W5M0F9"/>
<dbReference type="InParanoid" id="W5M0F9"/>
<evidence type="ECO:0000256" key="7">
    <source>
        <dbReference type="ARBA" id="ARBA00048679"/>
    </source>
</evidence>
<dbReference type="GO" id="GO:0005524">
    <property type="term" value="F:ATP binding"/>
    <property type="evidence" value="ECO:0007669"/>
    <property type="project" value="UniProtKB-UniRule"/>
</dbReference>
<keyword evidence="2 8" id="KW-0808">Transferase</keyword>
<dbReference type="Gene3D" id="1.10.533.10">
    <property type="entry name" value="Death Domain, Fas"/>
    <property type="match status" value="1"/>
</dbReference>
<dbReference type="HOGENOM" id="CLU_000288_21_15_1"/>
<name>W5M0F9_LEPOC</name>
<dbReference type="PROSITE" id="PS00107">
    <property type="entry name" value="PROTEIN_KINASE_ATP"/>
    <property type="match status" value="1"/>
</dbReference>
<organism evidence="13 14">
    <name type="scientific">Lepisosteus oculatus</name>
    <name type="common">Spotted gar</name>
    <dbReference type="NCBI Taxonomy" id="7918"/>
    <lineage>
        <taxon>Eukaryota</taxon>
        <taxon>Metazoa</taxon>
        <taxon>Chordata</taxon>
        <taxon>Craniata</taxon>
        <taxon>Vertebrata</taxon>
        <taxon>Euteleostomi</taxon>
        <taxon>Actinopterygii</taxon>
        <taxon>Neopterygii</taxon>
        <taxon>Holostei</taxon>
        <taxon>Semionotiformes</taxon>
        <taxon>Lepisosteidae</taxon>
        <taxon>Lepisosteus</taxon>
    </lineage>
</organism>
<reference evidence="13" key="3">
    <citation type="submission" date="2025-09" db="UniProtKB">
        <authorList>
            <consortium name="Ensembl"/>
        </authorList>
    </citation>
    <scope>IDENTIFICATION</scope>
</reference>
<dbReference type="GO" id="GO:0045087">
    <property type="term" value="P:innate immune response"/>
    <property type="evidence" value="ECO:0007669"/>
    <property type="project" value="UniProtKB-UniRule"/>
</dbReference>
<keyword evidence="14" id="KW-1185">Reference proteome</keyword>
<dbReference type="GO" id="GO:0005737">
    <property type="term" value="C:cytoplasm"/>
    <property type="evidence" value="ECO:0007669"/>
    <property type="project" value="UniProtKB-SubCell"/>
</dbReference>
<feature type="binding site" evidence="10">
    <location>
        <position position="307"/>
    </location>
    <ligand>
        <name>ATP</name>
        <dbReference type="ChEBI" id="CHEBI:30616"/>
    </ligand>
</feature>
<dbReference type="STRING" id="7918.ENSLOCP00000001866"/>
<dbReference type="EC" id="2.7.11.1" evidence="8"/>
<dbReference type="GO" id="GO:0004672">
    <property type="term" value="F:protein kinase activity"/>
    <property type="evidence" value="ECO:0000318"/>
    <property type="project" value="GO_Central"/>
</dbReference>
<dbReference type="Bgee" id="ENSLOCG00000001620">
    <property type="expression patterns" value="Expressed in pharyngeal gill and 13 other cell types or tissues"/>
</dbReference>
<evidence type="ECO:0000256" key="4">
    <source>
        <dbReference type="ARBA" id="ARBA00022777"/>
    </source>
</evidence>